<dbReference type="SUPFAM" id="SSF51735">
    <property type="entry name" value="NAD(P)-binding Rossmann-fold domains"/>
    <property type="match status" value="1"/>
</dbReference>
<dbReference type="InterPro" id="IPR002347">
    <property type="entry name" value="SDR_fam"/>
</dbReference>
<protein>
    <submittedName>
        <fullName evidence="3">SDR family NAD(P)-dependent oxidoreductase</fullName>
    </submittedName>
</protein>
<keyword evidence="4" id="KW-1185">Reference proteome</keyword>
<keyword evidence="2" id="KW-0560">Oxidoreductase</keyword>
<dbReference type="EMBL" id="JBHTHR010000755">
    <property type="protein sequence ID" value="MFD0803156.1"/>
    <property type="molecule type" value="Genomic_DNA"/>
</dbReference>
<name>A0ABW3BIK0_9ACTN</name>
<feature type="non-terminal residue" evidence="3">
    <location>
        <position position="76"/>
    </location>
</feature>
<organism evidence="3 4">
    <name type="scientific">Streptomonospora algeriensis</name>
    <dbReference type="NCBI Taxonomy" id="995084"/>
    <lineage>
        <taxon>Bacteria</taxon>
        <taxon>Bacillati</taxon>
        <taxon>Actinomycetota</taxon>
        <taxon>Actinomycetes</taxon>
        <taxon>Streptosporangiales</taxon>
        <taxon>Nocardiopsidaceae</taxon>
        <taxon>Streptomonospora</taxon>
    </lineage>
</organism>
<proteinExistence type="inferred from homology"/>
<comment type="caution">
    <text evidence="3">The sequence shown here is derived from an EMBL/GenBank/DDBJ whole genome shotgun (WGS) entry which is preliminary data.</text>
</comment>
<evidence type="ECO:0000313" key="3">
    <source>
        <dbReference type="EMBL" id="MFD0803156.1"/>
    </source>
</evidence>
<dbReference type="PANTHER" id="PTHR44196:SF1">
    <property type="entry name" value="DEHYDROGENASE_REDUCTASE SDR FAMILY MEMBER 7B"/>
    <property type="match status" value="1"/>
</dbReference>
<dbReference type="InterPro" id="IPR036291">
    <property type="entry name" value="NAD(P)-bd_dom_sf"/>
</dbReference>
<evidence type="ECO:0000256" key="1">
    <source>
        <dbReference type="ARBA" id="ARBA00006484"/>
    </source>
</evidence>
<dbReference type="Proteomes" id="UP001596956">
    <property type="component" value="Unassembled WGS sequence"/>
</dbReference>
<comment type="similarity">
    <text evidence="1">Belongs to the short-chain dehydrogenases/reductases (SDR) family.</text>
</comment>
<sequence>MRFSCPHATLFDIRRTTNKGVGLTEPQHHQHTDLTGRVAIVTGAGSGIGRATAIAMARAGARVLGVGRRHEALQAT</sequence>
<reference evidence="4" key="1">
    <citation type="journal article" date="2019" name="Int. J. Syst. Evol. Microbiol.">
        <title>The Global Catalogue of Microorganisms (GCM) 10K type strain sequencing project: providing services to taxonomists for standard genome sequencing and annotation.</title>
        <authorList>
            <consortium name="The Broad Institute Genomics Platform"/>
            <consortium name="The Broad Institute Genome Sequencing Center for Infectious Disease"/>
            <person name="Wu L."/>
            <person name="Ma J."/>
        </authorList>
    </citation>
    <scope>NUCLEOTIDE SEQUENCE [LARGE SCALE GENOMIC DNA]</scope>
    <source>
        <strain evidence="4">CCUG 63369</strain>
    </source>
</reference>
<dbReference type="Pfam" id="PF00106">
    <property type="entry name" value="adh_short"/>
    <property type="match status" value="1"/>
</dbReference>
<dbReference type="PANTHER" id="PTHR44196">
    <property type="entry name" value="DEHYDROGENASE/REDUCTASE SDR FAMILY MEMBER 7B"/>
    <property type="match status" value="1"/>
</dbReference>
<dbReference type="Gene3D" id="3.40.50.720">
    <property type="entry name" value="NAD(P)-binding Rossmann-like Domain"/>
    <property type="match status" value="1"/>
</dbReference>
<gene>
    <name evidence="3" type="ORF">ACFQZU_17755</name>
</gene>
<evidence type="ECO:0000313" key="4">
    <source>
        <dbReference type="Proteomes" id="UP001596956"/>
    </source>
</evidence>
<accession>A0ABW3BIK0</accession>
<evidence type="ECO:0000256" key="2">
    <source>
        <dbReference type="ARBA" id="ARBA00023002"/>
    </source>
</evidence>